<accession>A0A0V0ICR8</accession>
<dbReference type="AlphaFoldDB" id="A0A0V0ICR8"/>
<dbReference type="EMBL" id="GEDG01008494">
    <property type="protein sequence ID" value="JAP30026.1"/>
    <property type="molecule type" value="Transcribed_RNA"/>
</dbReference>
<proteinExistence type="predicted"/>
<sequence>MTIEDIWLFLVFESPRLIILSVNLCTTPHAKKISFLLILNRIYLQGLDLRTQSYLLAYSDTHTFVGSISYVSSGMNRANESLLDSMLYNPFPFDPGVNSKCAECSNNTFCYSKYSSLVLLLDPMCLNEVCLPNWVGNTNVLEPTHELGIITFLKFSSALDGVLIWIDTTCSFTLRYESVHVIFDIREALCLFECGTNEGLHLRLCKCIVSYTLQHCQCFSLSQVSIALMGEKPLINNCDAWLYVKFLHPWHGDEIDFANANPYAMRILFLFTSPMVLQGMDSRTNPFQEGENDVKWITSRLSIHELNALMECSQGWRLFGMYGCQEGVQCL</sequence>
<protein>
    <submittedName>
        <fullName evidence="1">Putative ovule protein</fullName>
    </submittedName>
</protein>
<feature type="non-terminal residue" evidence="1">
    <location>
        <position position="331"/>
    </location>
</feature>
<name>A0A0V0ICR8_SOLCH</name>
<organism evidence="1">
    <name type="scientific">Solanum chacoense</name>
    <name type="common">Chaco potato</name>
    <dbReference type="NCBI Taxonomy" id="4108"/>
    <lineage>
        <taxon>Eukaryota</taxon>
        <taxon>Viridiplantae</taxon>
        <taxon>Streptophyta</taxon>
        <taxon>Embryophyta</taxon>
        <taxon>Tracheophyta</taxon>
        <taxon>Spermatophyta</taxon>
        <taxon>Magnoliopsida</taxon>
        <taxon>eudicotyledons</taxon>
        <taxon>Gunneridae</taxon>
        <taxon>Pentapetalae</taxon>
        <taxon>asterids</taxon>
        <taxon>lamiids</taxon>
        <taxon>Solanales</taxon>
        <taxon>Solanaceae</taxon>
        <taxon>Solanoideae</taxon>
        <taxon>Solaneae</taxon>
        <taxon>Solanum</taxon>
    </lineage>
</organism>
<evidence type="ECO:0000313" key="1">
    <source>
        <dbReference type="EMBL" id="JAP30026.1"/>
    </source>
</evidence>
<reference evidence="1" key="1">
    <citation type="submission" date="2015-12" db="EMBL/GenBank/DDBJ databases">
        <title>Gene expression during late stages of embryo sac development: a critical building block for successful pollen-pistil interactions.</title>
        <authorList>
            <person name="Liu Y."/>
            <person name="Joly V."/>
            <person name="Sabar M."/>
            <person name="Matton D.P."/>
        </authorList>
    </citation>
    <scope>NUCLEOTIDE SEQUENCE</scope>
</reference>